<dbReference type="Pfam" id="PF13692">
    <property type="entry name" value="Glyco_trans_1_4"/>
    <property type="match status" value="1"/>
</dbReference>
<name>A0ABU3LI96_9FLAO</name>
<dbReference type="EC" id="2.4.-.-" evidence="2"/>
<protein>
    <submittedName>
        <fullName evidence="2">Glycosyltransferase family 4 protein</fullName>
        <ecNumber evidence="2">2.4.-.-</ecNumber>
    </submittedName>
</protein>
<keyword evidence="2" id="KW-0808">Transferase</keyword>
<evidence type="ECO:0000313" key="2">
    <source>
        <dbReference type="EMBL" id="MDT7833451.1"/>
    </source>
</evidence>
<keyword evidence="3" id="KW-1185">Reference proteome</keyword>
<feature type="domain" description="Glycosyltransferase subfamily 4-like N-terminal" evidence="1">
    <location>
        <begin position="37"/>
        <end position="141"/>
    </location>
</feature>
<accession>A0ABU3LI96</accession>
<dbReference type="SUPFAM" id="SSF53756">
    <property type="entry name" value="UDP-Glycosyltransferase/glycogen phosphorylase"/>
    <property type="match status" value="1"/>
</dbReference>
<dbReference type="InterPro" id="IPR050194">
    <property type="entry name" value="Glycosyltransferase_grp1"/>
</dbReference>
<dbReference type="Pfam" id="PF13439">
    <property type="entry name" value="Glyco_transf_4"/>
    <property type="match status" value="1"/>
</dbReference>
<dbReference type="Gene3D" id="3.40.50.2000">
    <property type="entry name" value="Glycogen Phosphorylase B"/>
    <property type="match status" value="2"/>
</dbReference>
<dbReference type="InterPro" id="IPR028098">
    <property type="entry name" value="Glyco_trans_4-like_N"/>
</dbReference>
<keyword evidence="2" id="KW-0328">Glycosyltransferase</keyword>
<proteinExistence type="predicted"/>
<reference evidence="2 3" key="1">
    <citation type="submission" date="2023-09" db="EMBL/GenBank/DDBJ databases">
        <title>Novel taxa isolated from Blanes Bay.</title>
        <authorList>
            <person name="Rey-Velasco X."/>
            <person name="Lucena T."/>
        </authorList>
    </citation>
    <scope>NUCLEOTIDE SEQUENCE [LARGE SCALE GENOMIC DNA]</scope>
    <source>
        <strain evidence="2 3">S356</strain>
    </source>
</reference>
<sequence>MRVLFVSSGTSTSGITSTVKNQGYSLRENGVEVDFFAVEEKGIKGYLRTIPKLNKVLREKHYDIVHAHYAMSGFLASLSKAKNIVVSLMGNDVLEKRHFKYINLLFYIFSWKRVIVKSKGLAKKSYGIKTEVIPNGIDLNRFIPMTKEEVIPVSGWGGEKKHILFGSNPDRPEKNFCLAEKAINLIDGVDYELHFLKNIPHEKVGYYYNSADVVLLTSLWEGSPNVIKEAMACNVPIVTVNVGDVEDVIDNTKGCYIIERDEVKIARKIEEALSFGKRTDGRSKVLDLDRDIIAKRIINIYKSILKT</sequence>
<evidence type="ECO:0000313" key="3">
    <source>
        <dbReference type="Proteomes" id="UP001257277"/>
    </source>
</evidence>
<dbReference type="RefSeq" id="WP_349242702.1">
    <property type="nucleotide sequence ID" value="NZ_JAVTTO010000005.1"/>
</dbReference>
<organism evidence="2 3">
    <name type="scientific">Asprobacillus argus</name>
    <dbReference type="NCBI Taxonomy" id="3076534"/>
    <lineage>
        <taxon>Bacteria</taxon>
        <taxon>Pseudomonadati</taxon>
        <taxon>Bacteroidota</taxon>
        <taxon>Flavobacteriia</taxon>
        <taxon>Flavobacteriales</taxon>
        <taxon>Flavobacteriaceae</taxon>
        <taxon>Asprobacillus</taxon>
    </lineage>
</organism>
<gene>
    <name evidence="2" type="ORF">RQM59_13770</name>
</gene>
<dbReference type="EMBL" id="JAVTTO010000005">
    <property type="protein sequence ID" value="MDT7833451.1"/>
    <property type="molecule type" value="Genomic_DNA"/>
</dbReference>
<dbReference type="CDD" id="cd03801">
    <property type="entry name" value="GT4_PimA-like"/>
    <property type="match status" value="1"/>
</dbReference>
<dbReference type="PANTHER" id="PTHR45947:SF3">
    <property type="entry name" value="SULFOQUINOVOSYL TRANSFERASE SQD2"/>
    <property type="match status" value="1"/>
</dbReference>
<dbReference type="GO" id="GO:0016757">
    <property type="term" value="F:glycosyltransferase activity"/>
    <property type="evidence" value="ECO:0007669"/>
    <property type="project" value="UniProtKB-KW"/>
</dbReference>
<dbReference type="Proteomes" id="UP001257277">
    <property type="component" value="Unassembled WGS sequence"/>
</dbReference>
<dbReference type="PANTHER" id="PTHR45947">
    <property type="entry name" value="SULFOQUINOVOSYL TRANSFERASE SQD2"/>
    <property type="match status" value="1"/>
</dbReference>
<evidence type="ECO:0000259" key="1">
    <source>
        <dbReference type="Pfam" id="PF13439"/>
    </source>
</evidence>
<comment type="caution">
    <text evidence="2">The sequence shown here is derived from an EMBL/GenBank/DDBJ whole genome shotgun (WGS) entry which is preliminary data.</text>
</comment>